<comment type="caution">
    <text evidence="1">The sequence shown here is derived from an EMBL/GenBank/DDBJ whole genome shotgun (WGS) entry which is preliminary data.</text>
</comment>
<sequence>MEQLVVAIRTQTVITELGWGLYVDNYLGRDRVQVMPNRLILLKRYLARIVTSQGEVPANKSSSYCACVLHQTRVCESGTPIPQDVCGISTESLKYHGSGTQLEVSPFVGTWNMNILKMFSGGTMNYWAVVNFLSQRPQAVDQFVYGIISMCKARGMVF</sequence>
<name>A0A2U1PUM7_ARTAN</name>
<dbReference type="EMBL" id="PKPP01000714">
    <property type="protein sequence ID" value="PWA89456.1"/>
    <property type="molecule type" value="Genomic_DNA"/>
</dbReference>
<dbReference type="STRING" id="35608.A0A2U1PUM7"/>
<reference evidence="1 2" key="1">
    <citation type="journal article" date="2018" name="Mol. Plant">
        <title>The genome of Artemisia annua provides insight into the evolution of Asteraceae family and artemisinin biosynthesis.</title>
        <authorList>
            <person name="Shen Q."/>
            <person name="Zhang L."/>
            <person name="Liao Z."/>
            <person name="Wang S."/>
            <person name="Yan T."/>
            <person name="Shi P."/>
            <person name="Liu M."/>
            <person name="Fu X."/>
            <person name="Pan Q."/>
            <person name="Wang Y."/>
            <person name="Lv Z."/>
            <person name="Lu X."/>
            <person name="Zhang F."/>
            <person name="Jiang W."/>
            <person name="Ma Y."/>
            <person name="Chen M."/>
            <person name="Hao X."/>
            <person name="Li L."/>
            <person name="Tang Y."/>
            <person name="Lv G."/>
            <person name="Zhou Y."/>
            <person name="Sun X."/>
            <person name="Brodelius P.E."/>
            <person name="Rose J.K.C."/>
            <person name="Tang K."/>
        </authorList>
    </citation>
    <scope>NUCLEOTIDE SEQUENCE [LARGE SCALE GENOMIC DNA]</scope>
    <source>
        <strain evidence="2">cv. Huhao1</strain>
        <tissue evidence="1">Leaf</tissue>
    </source>
</reference>
<protein>
    <submittedName>
        <fullName evidence="1">Argonaute family protein</fullName>
    </submittedName>
</protein>
<proteinExistence type="predicted"/>
<organism evidence="1 2">
    <name type="scientific">Artemisia annua</name>
    <name type="common">Sweet wormwood</name>
    <dbReference type="NCBI Taxonomy" id="35608"/>
    <lineage>
        <taxon>Eukaryota</taxon>
        <taxon>Viridiplantae</taxon>
        <taxon>Streptophyta</taxon>
        <taxon>Embryophyta</taxon>
        <taxon>Tracheophyta</taxon>
        <taxon>Spermatophyta</taxon>
        <taxon>Magnoliopsida</taxon>
        <taxon>eudicotyledons</taxon>
        <taxon>Gunneridae</taxon>
        <taxon>Pentapetalae</taxon>
        <taxon>asterids</taxon>
        <taxon>campanulids</taxon>
        <taxon>Asterales</taxon>
        <taxon>Asteraceae</taxon>
        <taxon>Asteroideae</taxon>
        <taxon>Anthemideae</taxon>
        <taxon>Artemisiinae</taxon>
        <taxon>Artemisia</taxon>
    </lineage>
</organism>
<dbReference type="Gene3D" id="3.40.50.2300">
    <property type="match status" value="1"/>
</dbReference>
<accession>A0A2U1PUM7</accession>
<dbReference type="AlphaFoldDB" id="A0A2U1PUM7"/>
<keyword evidence="2" id="KW-1185">Reference proteome</keyword>
<evidence type="ECO:0000313" key="2">
    <source>
        <dbReference type="Proteomes" id="UP000245207"/>
    </source>
</evidence>
<evidence type="ECO:0000313" key="1">
    <source>
        <dbReference type="EMBL" id="PWA89456.1"/>
    </source>
</evidence>
<dbReference type="Proteomes" id="UP000245207">
    <property type="component" value="Unassembled WGS sequence"/>
</dbReference>
<gene>
    <name evidence="1" type="ORF">CTI12_AA111570</name>
</gene>